<dbReference type="Proteomes" id="UP000828048">
    <property type="component" value="Chromosome 5"/>
</dbReference>
<reference evidence="1 2" key="1">
    <citation type="journal article" date="2021" name="Hortic Res">
        <title>High-quality reference genome and annotation aids understanding of berry development for evergreen blueberry (Vaccinium darrowii).</title>
        <authorList>
            <person name="Yu J."/>
            <person name="Hulse-Kemp A.M."/>
            <person name="Babiker E."/>
            <person name="Staton M."/>
        </authorList>
    </citation>
    <scope>NUCLEOTIDE SEQUENCE [LARGE SCALE GENOMIC DNA]</scope>
    <source>
        <strain evidence="2">cv. NJ 8807/NJ 8810</strain>
        <tissue evidence="1">Young leaf</tissue>
    </source>
</reference>
<organism evidence="1 2">
    <name type="scientific">Vaccinium darrowii</name>
    <dbReference type="NCBI Taxonomy" id="229202"/>
    <lineage>
        <taxon>Eukaryota</taxon>
        <taxon>Viridiplantae</taxon>
        <taxon>Streptophyta</taxon>
        <taxon>Embryophyta</taxon>
        <taxon>Tracheophyta</taxon>
        <taxon>Spermatophyta</taxon>
        <taxon>Magnoliopsida</taxon>
        <taxon>eudicotyledons</taxon>
        <taxon>Gunneridae</taxon>
        <taxon>Pentapetalae</taxon>
        <taxon>asterids</taxon>
        <taxon>Ericales</taxon>
        <taxon>Ericaceae</taxon>
        <taxon>Vaccinioideae</taxon>
        <taxon>Vaccinieae</taxon>
        <taxon>Vaccinium</taxon>
    </lineage>
</organism>
<evidence type="ECO:0000313" key="2">
    <source>
        <dbReference type="Proteomes" id="UP000828048"/>
    </source>
</evidence>
<name>A0ACB7Y0E0_9ERIC</name>
<keyword evidence="2" id="KW-1185">Reference proteome</keyword>
<accession>A0ACB7Y0E0</accession>
<protein>
    <submittedName>
        <fullName evidence="1">Uncharacterized protein</fullName>
    </submittedName>
</protein>
<proteinExistence type="predicted"/>
<gene>
    <name evidence="1" type="ORF">Vadar_019490</name>
</gene>
<sequence>MSDTAVDIFQETLKELITSSKLSSIIEEKHQLQSLEVEIKYLRGFLKVTEKKRNDHPEVMKLVMQIKDLIAEAENIVEMFVVNAFMVDHVPYSLRGYQGRRPLYLETIIKGMKTLTAGVEKIYNQNMYDINGVAVKQLKHSSTGSGGGSSSSIASNTSKVVKEKVVVGFEEEVNKLIDKLDDRGEGRPLEIISIIGAGGGGKTTLAREVYDHPLTSYTFEIRAWIDVSQDYDKSRKRDLLIRTLESIIPGNYAKSSDDKLGEDILKCLKGKKYLIVMDDIWGIEAWNDMQRSFPKECKGSKVLFTSRLLVQLDSVGYFSYYLAPLPKKWCWELLQKKVFGMKCCPLELVDIAEDDNFLVKVDKYDSFSPSATNKHRRLVIGYKFFQKLSLMPRNLRSFLCLRLQEKYPPMFGDNLPFFVENFELLRVLHFLSVPCNGEIGRMGNLFHLRYLAIAYASRYASQFHALPFSYLLNLETLNMRDLMGSVDIKLPHHIFKMVKLRHLYTKHGVFTFHHSCEESGGNDFDRSSTLDRLQTFHQVCACEACRCFLVRTPNLRKLGLYARSIPIDMVLRFPDLEFLKCLEKLTFTADLSSKSVQTTLPPRLKLPLTITQITLKYTCLKWEELSLLQTLPNLVVLRLLSGACDGPIWNASELEGFPQLKYLKFNGLDIKKWNASEDQFPKLEVLVIERCHKLKQIPIAFGNLNELREIKLVDCRSSAEELAREIQEEQRNRNGDDDCLNLIAVGNW</sequence>
<dbReference type="EMBL" id="CM037155">
    <property type="protein sequence ID" value="KAH7846904.1"/>
    <property type="molecule type" value="Genomic_DNA"/>
</dbReference>
<evidence type="ECO:0000313" key="1">
    <source>
        <dbReference type="EMBL" id="KAH7846904.1"/>
    </source>
</evidence>
<comment type="caution">
    <text evidence="1">The sequence shown here is derived from an EMBL/GenBank/DDBJ whole genome shotgun (WGS) entry which is preliminary data.</text>
</comment>